<organism evidence="3 4">
    <name type="scientific">Corynebacterium uropygiale</name>
    <dbReference type="NCBI Taxonomy" id="1775911"/>
    <lineage>
        <taxon>Bacteria</taxon>
        <taxon>Bacillati</taxon>
        <taxon>Actinomycetota</taxon>
        <taxon>Actinomycetes</taxon>
        <taxon>Mycobacteriales</taxon>
        <taxon>Corynebacteriaceae</taxon>
        <taxon>Corynebacterium</taxon>
    </lineage>
</organism>
<evidence type="ECO:0000256" key="2">
    <source>
        <dbReference type="ARBA" id="ARBA00034078"/>
    </source>
</evidence>
<dbReference type="InterPro" id="IPR000944">
    <property type="entry name" value="Tscrpt_reg_Rrf2"/>
</dbReference>
<dbReference type="GO" id="GO:0003677">
    <property type="term" value="F:DNA binding"/>
    <property type="evidence" value="ECO:0007669"/>
    <property type="project" value="UniProtKB-KW"/>
</dbReference>
<accession>A0A9X1QTM8</accession>
<dbReference type="PANTHER" id="PTHR33221:SF4">
    <property type="entry name" value="HTH-TYPE TRANSCRIPTIONAL REPRESSOR NSRR"/>
    <property type="match status" value="1"/>
</dbReference>
<protein>
    <submittedName>
        <fullName evidence="3">Rrf2 family transcriptional regulator</fullName>
    </submittedName>
</protein>
<proteinExistence type="predicted"/>
<reference evidence="3" key="1">
    <citation type="submission" date="2022-01" db="EMBL/GenBank/DDBJ databases">
        <title>Corynebacterium sp. nov isolated from isolated from the feces of the greater white-fronted geese (Anser albifrons) at Poyang Lake, PR China.</title>
        <authorList>
            <person name="Liu Q."/>
        </authorList>
    </citation>
    <scope>NUCLEOTIDE SEQUENCE</scope>
    <source>
        <strain evidence="3">JCM 32435</strain>
    </source>
</reference>
<dbReference type="PROSITE" id="PS51197">
    <property type="entry name" value="HTH_RRF2_2"/>
    <property type="match status" value="1"/>
</dbReference>
<dbReference type="EMBL" id="JAKGSI010000004">
    <property type="protein sequence ID" value="MCF4007319.1"/>
    <property type="molecule type" value="Genomic_DNA"/>
</dbReference>
<dbReference type="GO" id="GO:0003700">
    <property type="term" value="F:DNA-binding transcription factor activity"/>
    <property type="evidence" value="ECO:0007669"/>
    <property type="project" value="TreeGrafter"/>
</dbReference>
<dbReference type="SUPFAM" id="SSF46785">
    <property type="entry name" value="Winged helix' DNA-binding domain"/>
    <property type="match status" value="1"/>
</dbReference>
<evidence type="ECO:0000256" key="1">
    <source>
        <dbReference type="ARBA" id="ARBA00023125"/>
    </source>
</evidence>
<dbReference type="Pfam" id="PF02082">
    <property type="entry name" value="Rrf2"/>
    <property type="match status" value="1"/>
</dbReference>
<gene>
    <name evidence="3" type="ORF">L1O03_09060</name>
</gene>
<dbReference type="GO" id="GO:0005829">
    <property type="term" value="C:cytosol"/>
    <property type="evidence" value="ECO:0007669"/>
    <property type="project" value="TreeGrafter"/>
</dbReference>
<keyword evidence="1" id="KW-0238">DNA-binding</keyword>
<evidence type="ECO:0000313" key="4">
    <source>
        <dbReference type="Proteomes" id="UP001139336"/>
    </source>
</evidence>
<dbReference type="InterPro" id="IPR036388">
    <property type="entry name" value="WH-like_DNA-bd_sf"/>
</dbReference>
<dbReference type="AlphaFoldDB" id="A0A9X1QTM8"/>
<name>A0A9X1QTM8_9CORY</name>
<dbReference type="InterPro" id="IPR030489">
    <property type="entry name" value="TR_Rrf2-type_CS"/>
</dbReference>
<dbReference type="Proteomes" id="UP001139336">
    <property type="component" value="Unassembled WGS sequence"/>
</dbReference>
<comment type="caution">
    <text evidence="3">The sequence shown here is derived from an EMBL/GenBank/DDBJ whole genome shotgun (WGS) entry which is preliminary data.</text>
</comment>
<dbReference type="PANTHER" id="PTHR33221">
    <property type="entry name" value="WINGED HELIX-TURN-HELIX TRANSCRIPTIONAL REGULATOR, RRF2 FAMILY"/>
    <property type="match status" value="1"/>
</dbReference>
<dbReference type="PROSITE" id="PS01332">
    <property type="entry name" value="HTH_RRF2_1"/>
    <property type="match status" value="1"/>
</dbReference>
<dbReference type="RefSeq" id="WP_236119457.1">
    <property type="nucleotide sequence ID" value="NZ_JAKGSI010000004.1"/>
</dbReference>
<keyword evidence="4" id="KW-1185">Reference proteome</keyword>
<evidence type="ECO:0000313" key="3">
    <source>
        <dbReference type="EMBL" id="MCF4007319.1"/>
    </source>
</evidence>
<dbReference type="NCBIfam" id="TIGR00738">
    <property type="entry name" value="rrf2_super"/>
    <property type="match status" value="1"/>
</dbReference>
<dbReference type="Gene3D" id="1.10.10.10">
    <property type="entry name" value="Winged helix-like DNA-binding domain superfamily/Winged helix DNA-binding domain"/>
    <property type="match status" value="1"/>
</dbReference>
<dbReference type="InterPro" id="IPR036390">
    <property type="entry name" value="WH_DNA-bd_sf"/>
</dbReference>
<sequence>MQLTMFSDLSLRVIMYLAAGEPGRKYTAGEIAETFGASKAHVAKVVTRLSSMGLVSSTKGRGGGIVLAEGAERESVGALLREIEHGEVVDCSSCVLSPDCLLRGHLARAQEAFFATLDPVTIRDVAGPSGQAVPLGIKSVSGMR</sequence>
<comment type="cofactor">
    <cofactor evidence="2">
        <name>[2Fe-2S] cluster</name>
        <dbReference type="ChEBI" id="CHEBI:190135"/>
    </cofactor>
</comment>